<sequence>MTDDSAIGSHTSTVHARRRENPQQRIRQLMWRPVGGGRVAVVGRARNWLTRSLPRLVGLNARIQLGEDTELLLSELITNAVLYAGGVTTVRLRLTGTVLRLTVCDHATATPTARTATTDDEHGRGIALVTALAVRWGVERSRTIAGKCVWLELSTAATSAA</sequence>
<dbReference type="Proteomes" id="UP001589608">
    <property type="component" value="Unassembled WGS sequence"/>
</dbReference>
<protein>
    <submittedName>
        <fullName evidence="4">ATP-binding protein</fullName>
    </submittedName>
</protein>
<dbReference type="InterPro" id="IPR003594">
    <property type="entry name" value="HATPase_dom"/>
</dbReference>
<keyword evidence="1" id="KW-0418">Kinase</keyword>
<dbReference type="PANTHER" id="PTHR35526">
    <property type="entry name" value="ANTI-SIGMA-F FACTOR RSBW-RELATED"/>
    <property type="match status" value="1"/>
</dbReference>
<accession>A0ABV5MSI5</accession>
<reference evidence="4 5" key="1">
    <citation type="submission" date="2024-09" db="EMBL/GenBank/DDBJ databases">
        <authorList>
            <person name="Sun Q."/>
            <person name="Mori K."/>
        </authorList>
    </citation>
    <scope>NUCLEOTIDE SEQUENCE [LARGE SCALE GENOMIC DNA]</scope>
    <source>
        <strain evidence="4 5">JCM 3307</strain>
    </source>
</reference>
<keyword evidence="4" id="KW-0547">Nucleotide-binding</keyword>
<proteinExistence type="predicted"/>
<dbReference type="Pfam" id="PF13581">
    <property type="entry name" value="HATPase_c_2"/>
    <property type="match status" value="1"/>
</dbReference>
<keyword evidence="1" id="KW-0723">Serine/threonine-protein kinase</keyword>
<feature type="domain" description="Histidine kinase/HSP90-like ATPase" evidence="3">
    <location>
        <begin position="42"/>
        <end position="151"/>
    </location>
</feature>
<dbReference type="GO" id="GO:0005524">
    <property type="term" value="F:ATP binding"/>
    <property type="evidence" value="ECO:0007669"/>
    <property type="project" value="UniProtKB-KW"/>
</dbReference>
<dbReference type="PANTHER" id="PTHR35526:SF3">
    <property type="entry name" value="ANTI-SIGMA-F FACTOR RSBW"/>
    <property type="match status" value="1"/>
</dbReference>
<dbReference type="CDD" id="cd16936">
    <property type="entry name" value="HATPase_RsbW-like"/>
    <property type="match status" value="1"/>
</dbReference>
<dbReference type="RefSeq" id="WP_223103972.1">
    <property type="nucleotide sequence ID" value="NZ_CP061913.1"/>
</dbReference>
<evidence type="ECO:0000313" key="5">
    <source>
        <dbReference type="Proteomes" id="UP001589608"/>
    </source>
</evidence>
<dbReference type="Gene3D" id="3.30.565.10">
    <property type="entry name" value="Histidine kinase-like ATPase, C-terminal domain"/>
    <property type="match status" value="1"/>
</dbReference>
<comment type="caution">
    <text evidence="4">The sequence shown here is derived from an EMBL/GenBank/DDBJ whole genome shotgun (WGS) entry which is preliminary data.</text>
</comment>
<keyword evidence="1" id="KW-0808">Transferase</keyword>
<dbReference type="SUPFAM" id="SSF55874">
    <property type="entry name" value="ATPase domain of HSP90 chaperone/DNA topoisomerase II/histidine kinase"/>
    <property type="match status" value="1"/>
</dbReference>
<organism evidence="4 5">
    <name type="scientific">Dactylosporangium vinaceum</name>
    <dbReference type="NCBI Taxonomy" id="53362"/>
    <lineage>
        <taxon>Bacteria</taxon>
        <taxon>Bacillati</taxon>
        <taxon>Actinomycetota</taxon>
        <taxon>Actinomycetes</taxon>
        <taxon>Micromonosporales</taxon>
        <taxon>Micromonosporaceae</taxon>
        <taxon>Dactylosporangium</taxon>
    </lineage>
</organism>
<evidence type="ECO:0000259" key="3">
    <source>
        <dbReference type="Pfam" id="PF13581"/>
    </source>
</evidence>
<dbReference type="InterPro" id="IPR036890">
    <property type="entry name" value="HATPase_C_sf"/>
</dbReference>
<evidence type="ECO:0000313" key="4">
    <source>
        <dbReference type="EMBL" id="MFB9451842.1"/>
    </source>
</evidence>
<evidence type="ECO:0000256" key="2">
    <source>
        <dbReference type="SAM" id="MobiDB-lite"/>
    </source>
</evidence>
<dbReference type="EMBL" id="JBHMCA010000093">
    <property type="protein sequence ID" value="MFB9451842.1"/>
    <property type="molecule type" value="Genomic_DNA"/>
</dbReference>
<dbReference type="InterPro" id="IPR050267">
    <property type="entry name" value="Anti-sigma-factor_SerPK"/>
</dbReference>
<feature type="region of interest" description="Disordered" evidence="2">
    <location>
        <begin position="1"/>
        <end position="22"/>
    </location>
</feature>
<gene>
    <name evidence="4" type="ORF">ACFFTR_53025</name>
</gene>
<keyword evidence="5" id="KW-1185">Reference proteome</keyword>
<name>A0ABV5MSI5_9ACTN</name>
<keyword evidence="4" id="KW-0067">ATP-binding</keyword>
<evidence type="ECO:0000256" key="1">
    <source>
        <dbReference type="ARBA" id="ARBA00022527"/>
    </source>
</evidence>